<dbReference type="InterPro" id="IPR040079">
    <property type="entry name" value="Glutathione_S-Trfase"/>
</dbReference>
<dbReference type="EMBL" id="JBHFFA010000001">
    <property type="protein sequence ID" value="KAL2650431.1"/>
    <property type="molecule type" value="Genomic_DNA"/>
</dbReference>
<dbReference type="Pfam" id="PF13410">
    <property type="entry name" value="GST_C_2"/>
    <property type="match status" value="1"/>
</dbReference>
<dbReference type="SFLD" id="SFLDG00358">
    <property type="entry name" value="Main_(cytGST)"/>
    <property type="match status" value="1"/>
</dbReference>
<dbReference type="AlphaFoldDB" id="A0ABD1ZG64"/>
<protein>
    <recommendedName>
        <fullName evidence="1">GST N-terminal domain-containing protein</fullName>
    </recommendedName>
</protein>
<dbReference type="SUPFAM" id="SSF47616">
    <property type="entry name" value="GST C-terminal domain-like"/>
    <property type="match status" value="1"/>
</dbReference>
<keyword evidence="3" id="KW-1185">Reference proteome</keyword>
<evidence type="ECO:0000313" key="3">
    <source>
        <dbReference type="Proteomes" id="UP001605036"/>
    </source>
</evidence>
<proteinExistence type="predicted"/>
<name>A0ABD1ZG64_9MARC</name>
<dbReference type="Gene3D" id="1.20.1050.10">
    <property type="match status" value="1"/>
</dbReference>
<dbReference type="InterPro" id="IPR036249">
    <property type="entry name" value="Thioredoxin-like_sf"/>
</dbReference>
<dbReference type="Gene3D" id="3.40.30.10">
    <property type="entry name" value="Glutaredoxin"/>
    <property type="match status" value="1"/>
</dbReference>
<dbReference type="CDD" id="cd00570">
    <property type="entry name" value="GST_N_family"/>
    <property type="match status" value="1"/>
</dbReference>
<sequence length="482" mass="54157">MSLLVLPQIPTIPSSKNSAVISILPSASSPKWISGGVRSNAVVSKIICSIVGKRERKKRELSQGFARATMVRTEREVTWERLENLLGGKTFGPQPRVAHQTERVFGPGNDASKLVFYRDNSAWCPYCERLWLLLEEKQINYTVEKINMWCYGEKPEWYTRMVPSGLLPAVVLDGKLLTESLDIMLYLESKFSDKNPLLPRPGTPKWSVLDELLRLERRLFGAWLSRIKGRSGEFDSAMDAVNKALQKFDGPYFLGTELSLVDCVYAPFLERIAASMPYWPGVKVRGNERWPAVNRWYEAMDSRPAYQGIKSDDFYIVHNLEPQIGACRSEPAGAVWRAHIDGTSGSWNLPLKPELTAWGPDDGTGKDGAKEEAAQCFIKNHESVVKFSLRGVKDPQPGDDEAVDLGFLYVAQALLEGTENVQLPQPFPHKEAVAGAAGFLMNKVGVPRDLTYPAARQLRAHLLWLYRHCKQNQSIDPPPFVR</sequence>
<dbReference type="InterPro" id="IPR050983">
    <property type="entry name" value="GST_Omega/HSP26"/>
</dbReference>
<dbReference type="InterPro" id="IPR004045">
    <property type="entry name" value="Glutathione_S-Trfase_N"/>
</dbReference>
<dbReference type="SUPFAM" id="SSF52833">
    <property type="entry name" value="Thioredoxin-like"/>
    <property type="match status" value="1"/>
</dbReference>
<dbReference type="PROSITE" id="PS51354">
    <property type="entry name" value="GLUTAREDOXIN_2"/>
    <property type="match status" value="1"/>
</dbReference>
<dbReference type="Pfam" id="PF13409">
    <property type="entry name" value="GST_N_2"/>
    <property type="match status" value="1"/>
</dbReference>
<feature type="domain" description="GST N-terminal" evidence="1">
    <location>
        <begin position="114"/>
        <end position="195"/>
    </location>
</feature>
<comment type="caution">
    <text evidence="2">The sequence shown here is derived from an EMBL/GenBank/DDBJ whole genome shotgun (WGS) entry which is preliminary data.</text>
</comment>
<evidence type="ECO:0000313" key="2">
    <source>
        <dbReference type="EMBL" id="KAL2650431.1"/>
    </source>
</evidence>
<dbReference type="Proteomes" id="UP001605036">
    <property type="component" value="Unassembled WGS sequence"/>
</dbReference>
<reference evidence="2 3" key="1">
    <citation type="submission" date="2024-09" db="EMBL/GenBank/DDBJ databases">
        <title>Chromosome-scale assembly of Riccia fluitans.</title>
        <authorList>
            <person name="Paukszto L."/>
            <person name="Sawicki J."/>
            <person name="Karawczyk K."/>
            <person name="Piernik-Szablinska J."/>
            <person name="Szczecinska M."/>
            <person name="Mazdziarz M."/>
        </authorList>
    </citation>
    <scope>NUCLEOTIDE SEQUENCE [LARGE SCALE GENOMIC DNA]</scope>
    <source>
        <strain evidence="2">Rf_01</strain>
        <tissue evidence="2">Aerial parts of the thallus</tissue>
    </source>
</reference>
<accession>A0ABD1ZG64</accession>
<gene>
    <name evidence="2" type="ORF">R1flu_018559</name>
</gene>
<dbReference type="PROSITE" id="PS50404">
    <property type="entry name" value="GST_NTER"/>
    <property type="match status" value="1"/>
</dbReference>
<dbReference type="SFLD" id="SFLDS00019">
    <property type="entry name" value="Glutathione_Transferase_(cytos"/>
    <property type="match status" value="1"/>
</dbReference>
<dbReference type="InterPro" id="IPR036282">
    <property type="entry name" value="Glutathione-S-Trfase_C_sf"/>
</dbReference>
<dbReference type="PANTHER" id="PTHR43968">
    <property type="match status" value="1"/>
</dbReference>
<evidence type="ECO:0000259" key="1">
    <source>
        <dbReference type="PROSITE" id="PS50404"/>
    </source>
</evidence>
<dbReference type="PANTHER" id="PTHR43968:SF14">
    <property type="entry name" value="GLUTATHIONE S-TRANSFERASE"/>
    <property type="match status" value="1"/>
</dbReference>
<organism evidence="2 3">
    <name type="scientific">Riccia fluitans</name>
    <dbReference type="NCBI Taxonomy" id="41844"/>
    <lineage>
        <taxon>Eukaryota</taxon>
        <taxon>Viridiplantae</taxon>
        <taxon>Streptophyta</taxon>
        <taxon>Embryophyta</taxon>
        <taxon>Marchantiophyta</taxon>
        <taxon>Marchantiopsida</taxon>
        <taxon>Marchantiidae</taxon>
        <taxon>Marchantiales</taxon>
        <taxon>Ricciaceae</taxon>
        <taxon>Riccia</taxon>
    </lineage>
</organism>